<dbReference type="PANTHER" id="PTHR40047">
    <property type="entry name" value="UPF0703 PROTEIN YCGQ"/>
    <property type="match status" value="1"/>
</dbReference>
<dbReference type="OrthoDB" id="9770408at2"/>
<feature type="compositionally biased region" description="Polar residues" evidence="1">
    <location>
        <begin position="134"/>
        <end position="170"/>
    </location>
</feature>
<name>A0A3M8DUL7_9BACL</name>
<keyword evidence="6" id="KW-1185">Reference proteome</keyword>
<dbReference type="NCBIfam" id="TIGR03943">
    <property type="entry name" value="TIGR03943 family putative permease subunit"/>
    <property type="match status" value="1"/>
</dbReference>
<dbReference type="InterPro" id="IPR052955">
    <property type="entry name" value="UPF0703_membrane_permease"/>
</dbReference>
<gene>
    <name evidence="5" type="ORF">EDM56_06215</name>
</gene>
<keyword evidence="2" id="KW-1133">Transmembrane helix</keyword>
<feature type="transmembrane region" description="Helical" evidence="2">
    <location>
        <begin position="84"/>
        <end position="104"/>
    </location>
</feature>
<accession>A0A3M8DUL7</accession>
<feature type="domain" description="DUF1980" evidence="3">
    <location>
        <begin position="12"/>
        <end position="120"/>
    </location>
</feature>
<reference evidence="5 6" key="1">
    <citation type="submission" date="2018-10" db="EMBL/GenBank/DDBJ databases">
        <title>Phylogenomics of Brevibacillus.</title>
        <authorList>
            <person name="Dunlap C."/>
        </authorList>
    </citation>
    <scope>NUCLEOTIDE SEQUENCE [LARGE SCALE GENOMIC DNA]</scope>
    <source>
        <strain evidence="5 6">JCM 15716</strain>
    </source>
</reference>
<dbReference type="Pfam" id="PF21537">
    <property type="entry name" value="DUF1980_C"/>
    <property type="match status" value="1"/>
</dbReference>
<feature type="domain" description="DUF1980" evidence="4">
    <location>
        <begin position="185"/>
        <end position="320"/>
    </location>
</feature>
<feature type="region of interest" description="Disordered" evidence="1">
    <location>
        <begin position="134"/>
        <end position="175"/>
    </location>
</feature>
<dbReference type="Proteomes" id="UP000271031">
    <property type="component" value="Unassembled WGS sequence"/>
</dbReference>
<keyword evidence="2" id="KW-0812">Transmembrane</keyword>
<protein>
    <submittedName>
        <fullName evidence="5">TIGR03943 family protein</fullName>
    </submittedName>
</protein>
<dbReference type="PANTHER" id="PTHR40047:SF1">
    <property type="entry name" value="UPF0703 PROTEIN YCGQ"/>
    <property type="match status" value="1"/>
</dbReference>
<evidence type="ECO:0000259" key="4">
    <source>
        <dbReference type="Pfam" id="PF21537"/>
    </source>
</evidence>
<feature type="transmembrane region" description="Helical" evidence="2">
    <location>
        <begin position="12"/>
        <end position="29"/>
    </location>
</feature>
<keyword evidence="2" id="KW-0472">Membrane</keyword>
<evidence type="ECO:0000313" key="6">
    <source>
        <dbReference type="Proteomes" id="UP000271031"/>
    </source>
</evidence>
<evidence type="ECO:0000313" key="5">
    <source>
        <dbReference type="EMBL" id="RNB91175.1"/>
    </source>
</evidence>
<dbReference type="AlphaFoldDB" id="A0A3M8DUL7"/>
<sequence length="332" mass="36202">MLRATFSFHYFLRSYILLGFTVLLTKLLITGDIQYYLAPRLHMLCYVTLGIMILLTIACLTQAITGAKANDCDCGGDHGLPRGVIRSTLFYGLFILPLAMGFLLPHKILGSELAQKKGVNLLAGNAKELIAKQSSLSPSKAGSQAPAQPDSTTSPAQSPALPQTMETPKQQSKKLRDAEIRNMFQSNNFGDYYTDIAMFMYKQPIINMDDKLFLDGLTILDLYPKEFEGHELETTGFVYRQPDFSGSEFVVARFTVSCCTADATVAGVLVDAKNAKAFATDSWVKVKGTLTMTSLNGSQFLMLKAEQITPVKAPKTPYVYLSGTGAGTANGP</sequence>
<feature type="transmembrane region" description="Helical" evidence="2">
    <location>
        <begin position="41"/>
        <end position="64"/>
    </location>
</feature>
<dbReference type="EMBL" id="RHHQ01000006">
    <property type="protein sequence ID" value="RNB91175.1"/>
    <property type="molecule type" value="Genomic_DNA"/>
</dbReference>
<organism evidence="5 6">
    <name type="scientific">Brevibacillus fluminis</name>
    <dbReference type="NCBI Taxonomy" id="511487"/>
    <lineage>
        <taxon>Bacteria</taxon>
        <taxon>Bacillati</taxon>
        <taxon>Bacillota</taxon>
        <taxon>Bacilli</taxon>
        <taxon>Bacillales</taxon>
        <taxon>Paenibacillaceae</taxon>
        <taxon>Brevibacillus</taxon>
    </lineage>
</organism>
<dbReference type="InterPro" id="IPR015402">
    <property type="entry name" value="DUF1980"/>
</dbReference>
<dbReference type="Pfam" id="PF09323">
    <property type="entry name" value="DUF1980"/>
    <property type="match status" value="1"/>
</dbReference>
<evidence type="ECO:0000259" key="3">
    <source>
        <dbReference type="Pfam" id="PF09323"/>
    </source>
</evidence>
<evidence type="ECO:0000256" key="1">
    <source>
        <dbReference type="SAM" id="MobiDB-lite"/>
    </source>
</evidence>
<dbReference type="InterPro" id="IPR048493">
    <property type="entry name" value="DUF1980_N"/>
</dbReference>
<proteinExistence type="predicted"/>
<evidence type="ECO:0000256" key="2">
    <source>
        <dbReference type="SAM" id="Phobius"/>
    </source>
</evidence>
<comment type="caution">
    <text evidence="5">The sequence shown here is derived from an EMBL/GenBank/DDBJ whole genome shotgun (WGS) entry which is preliminary data.</text>
</comment>
<dbReference type="InterPro" id="IPR048447">
    <property type="entry name" value="DUF1980_C"/>
</dbReference>